<proteinExistence type="predicted"/>
<dbReference type="PROSITE" id="PS51257">
    <property type="entry name" value="PROKAR_LIPOPROTEIN"/>
    <property type="match status" value="1"/>
</dbReference>
<protein>
    <recommendedName>
        <fullName evidence="2">Imelysin-like domain-containing protein</fullName>
    </recommendedName>
</protein>
<gene>
    <name evidence="1" type="ORF">LCGC14_2516840</name>
</gene>
<name>A0A0F9DQZ1_9ZZZZ</name>
<evidence type="ECO:0000313" key="1">
    <source>
        <dbReference type="EMBL" id="KKL14323.1"/>
    </source>
</evidence>
<reference evidence="1" key="1">
    <citation type="journal article" date="2015" name="Nature">
        <title>Complex archaea that bridge the gap between prokaryotes and eukaryotes.</title>
        <authorList>
            <person name="Spang A."/>
            <person name="Saw J.H."/>
            <person name="Jorgensen S.L."/>
            <person name="Zaremba-Niedzwiedzka K."/>
            <person name="Martijn J."/>
            <person name="Lind A.E."/>
            <person name="van Eijk R."/>
            <person name="Schleper C."/>
            <person name="Guy L."/>
            <person name="Ettema T.J."/>
        </authorList>
    </citation>
    <scope>NUCLEOTIDE SEQUENCE</scope>
</reference>
<organism evidence="1">
    <name type="scientific">marine sediment metagenome</name>
    <dbReference type="NCBI Taxonomy" id="412755"/>
    <lineage>
        <taxon>unclassified sequences</taxon>
        <taxon>metagenomes</taxon>
        <taxon>ecological metagenomes</taxon>
    </lineage>
</organism>
<accession>A0A0F9DQZ1</accession>
<comment type="caution">
    <text evidence="1">The sequence shown here is derived from an EMBL/GenBank/DDBJ whole genome shotgun (WGS) entry which is preliminary data.</text>
</comment>
<dbReference type="AlphaFoldDB" id="A0A0F9DQZ1"/>
<dbReference type="EMBL" id="LAZR01040503">
    <property type="protein sequence ID" value="KKL14323.1"/>
    <property type="molecule type" value="Genomic_DNA"/>
</dbReference>
<sequence>MGRFGTRIKLYFAIRIKLCFMIAALFLLSACAGNQLAMSGSALDTIGKSFITTANLYNSLHEVGKITDDEYRAFAVFAKQFKAIYPVAVDTWKAVESNPELAEDKQAETLTNQILKLKQQLIEYYSFSLGKLEVQ</sequence>
<evidence type="ECO:0008006" key="2">
    <source>
        <dbReference type="Google" id="ProtNLM"/>
    </source>
</evidence>